<evidence type="ECO:0000313" key="2">
    <source>
        <dbReference type="Proteomes" id="UP001281147"/>
    </source>
</evidence>
<keyword evidence="2" id="KW-1185">Reference proteome</keyword>
<protein>
    <submittedName>
        <fullName evidence="1">Uncharacterized protein</fullName>
    </submittedName>
</protein>
<proteinExistence type="predicted"/>
<dbReference type="Proteomes" id="UP001281147">
    <property type="component" value="Unassembled WGS sequence"/>
</dbReference>
<accession>A0ACC3N8D3</accession>
<reference evidence="1" key="1">
    <citation type="submission" date="2023-07" db="EMBL/GenBank/DDBJ databases">
        <title>Black Yeasts Isolated from many extreme environments.</title>
        <authorList>
            <person name="Coleine C."/>
            <person name="Stajich J.E."/>
            <person name="Selbmann L."/>
        </authorList>
    </citation>
    <scope>NUCLEOTIDE SEQUENCE</scope>
    <source>
        <strain evidence="1">CCFEE 5714</strain>
    </source>
</reference>
<organism evidence="1 2">
    <name type="scientific">Vermiconidia calcicola</name>
    <dbReference type="NCBI Taxonomy" id="1690605"/>
    <lineage>
        <taxon>Eukaryota</taxon>
        <taxon>Fungi</taxon>
        <taxon>Dikarya</taxon>
        <taxon>Ascomycota</taxon>
        <taxon>Pezizomycotina</taxon>
        <taxon>Dothideomycetes</taxon>
        <taxon>Dothideomycetidae</taxon>
        <taxon>Mycosphaerellales</taxon>
        <taxon>Extremaceae</taxon>
        <taxon>Vermiconidia</taxon>
    </lineage>
</organism>
<gene>
    <name evidence="1" type="ORF">LTR37_009374</name>
</gene>
<dbReference type="EMBL" id="JAUTXU010000073">
    <property type="protein sequence ID" value="KAK3711856.1"/>
    <property type="molecule type" value="Genomic_DNA"/>
</dbReference>
<evidence type="ECO:0000313" key="1">
    <source>
        <dbReference type="EMBL" id="KAK3711856.1"/>
    </source>
</evidence>
<sequence length="274" mass="30486">MILVTWGFVGFDGVAHMGEETRIARFAVPRAMFWSICINGALAFAMAIIFLFTLGDVEDILESPYAVVTIFLSATKSPTFASVLVGITQTMGISVSLGSVASTSRLTWAWARDGALPLYFAYVDPRHRIPLRSIWLPLVIVALLSLLNLVNYTAFSVIISLSTFGLYQSYFIAIGCMLYARLTGRIEAPWSLGRFGVFINAAAMVYTAWIGVFLVFPNYLPVDASNMNYALPINAFVWIVALIWWFAWARRHWKGLDAEIIDKVVADGDRDTKD</sequence>
<comment type="caution">
    <text evidence="1">The sequence shown here is derived from an EMBL/GenBank/DDBJ whole genome shotgun (WGS) entry which is preliminary data.</text>
</comment>
<name>A0ACC3N8D3_9PEZI</name>